<feature type="compositionally biased region" description="Low complexity" evidence="5">
    <location>
        <begin position="2026"/>
        <end position="2070"/>
    </location>
</feature>
<dbReference type="GO" id="GO:0005524">
    <property type="term" value="F:ATP binding"/>
    <property type="evidence" value="ECO:0007669"/>
    <property type="project" value="UniProtKB-KW"/>
</dbReference>
<name>A0A0S4QUJ1_9ACTN</name>
<evidence type="ECO:0000313" key="8">
    <source>
        <dbReference type="EMBL" id="CUU58799.1"/>
    </source>
</evidence>
<feature type="compositionally biased region" description="Low complexity" evidence="5">
    <location>
        <begin position="34"/>
        <end position="50"/>
    </location>
</feature>
<keyword evidence="9" id="KW-1185">Reference proteome</keyword>
<keyword evidence="2" id="KW-0378">Hydrolase</keyword>
<evidence type="ECO:0000259" key="7">
    <source>
        <dbReference type="Pfam" id="PF18741"/>
    </source>
</evidence>
<feature type="compositionally biased region" description="Low complexity" evidence="5">
    <location>
        <begin position="2210"/>
        <end position="2221"/>
    </location>
</feature>
<feature type="region of interest" description="Disordered" evidence="5">
    <location>
        <begin position="624"/>
        <end position="659"/>
    </location>
</feature>
<feature type="compositionally biased region" description="Low complexity" evidence="5">
    <location>
        <begin position="936"/>
        <end position="959"/>
    </location>
</feature>
<dbReference type="Pfam" id="PF13604">
    <property type="entry name" value="AAA_30"/>
    <property type="match status" value="1"/>
</dbReference>
<dbReference type="Proteomes" id="UP000198802">
    <property type="component" value="Unassembled WGS sequence"/>
</dbReference>
<proteinExistence type="predicted"/>
<dbReference type="Pfam" id="PF18741">
    <property type="entry name" value="MTES_1575"/>
    <property type="match status" value="1"/>
</dbReference>
<feature type="region of interest" description="Disordered" evidence="5">
    <location>
        <begin position="2012"/>
        <end position="2287"/>
    </location>
</feature>
<evidence type="ECO:0000259" key="6">
    <source>
        <dbReference type="Pfam" id="PF13087"/>
    </source>
</evidence>
<dbReference type="SUPFAM" id="SSF52980">
    <property type="entry name" value="Restriction endonuclease-like"/>
    <property type="match status" value="1"/>
</dbReference>
<dbReference type="InterPro" id="IPR050534">
    <property type="entry name" value="Coronavir_polyprotein_1ab"/>
</dbReference>
<reference evidence="9" key="1">
    <citation type="submission" date="2015-11" db="EMBL/GenBank/DDBJ databases">
        <authorList>
            <person name="Varghese N."/>
        </authorList>
    </citation>
    <scope>NUCLEOTIDE SEQUENCE [LARGE SCALE GENOMIC DNA]</scope>
    <source>
        <strain evidence="9">DSM 45899</strain>
    </source>
</reference>
<evidence type="ECO:0000256" key="1">
    <source>
        <dbReference type="ARBA" id="ARBA00022741"/>
    </source>
</evidence>
<dbReference type="GO" id="GO:0043139">
    <property type="term" value="F:5'-3' DNA helicase activity"/>
    <property type="evidence" value="ECO:0007669"/>
    <property type="project" value="TreeGrafter"/>
</dbReference>
<feature type="compositionally biased region" description="Polar residues" evidence="5">
    <location>
        <begin position="315"/>
        <end position="354"/>
    </location>
</feature>
<feature type="region of interest" description="Disordered" evidence="5">
    <location>
        <begin position="1410"/>
        <end position="1441"/>
    </location>
</feature>
<keyword evidence="3" id="KW-0347">Helicase</keyword>
<keyword evidence="4" id="KW-0067">ATP-binding</keyword>
<feature type="compositionally biased region" description="Low complexity" evidence="5">
    <location>
        <begin position="2233"/>
        <end position="2250"/>
    </location>
</feature>
<dbReference type="CDD" id="cd18808">
    <property type="entry name" value="SF1_C_Upf1"/>
    <property type="match status" value="1"/>
</dbReference>
<feature type="region of interest" description="Disordered" evidence="5">
    <location>
        <begin position="251"/>
        <end position="391"/>
    </location>
</feature>
<feature type="compositionally biased region" description="Low complexity" evidence="5">
    <location>
        <begin position="637"/>
        <end position="659"/>
    </location>
</feature>
<dbReference type="PANTHER" id="PTHR43788">
    <property type="entry name" value="DNA2/NAM7 HELICASE FAMILY MEMBER"/>
    <property type="match status" value="1"/>
</dbReference>
<keyword evidence="1" id="KW-0547">Nucleotide-binding</keyword>
<gene>
    <name evidence="8" type="ORF">Ga0074812_12242</name>
</gene>
<dbReference type="RefSeq" id="WP_091282513.1">
    <property type="nucleotide sequence ID" value="NZ_FAOZ01000022.1"/>
</dbReference>
<feature type="region of interest" description="Disordered" evidence="5">
    <location>
        <begin position="876"/>
        <end position="906"/>
    </location>
</feature>
<feature type="compositionally biased region" description="Low complexity" evidence="5">
    <location>
        <begin position="982"/>
        <end position="1002"/>
    </location>
</feature>
<feature type="compositionally biased region" description="Pro residues" evidence="5">
    <location>
        <begin position="922"/>
        <end position="935"/>
    </location>
</feature>
<sequence>MTTDSGSVDSGVAHAGATDTADVGTDGAERRPARVTARTTTRASSDAPRTGIGADHAAGRGGTESRGRTESHTGTGTGTGRPGPDVGDAGDGGSNDATAADAADAGYAADARALDLARRERYAALTDRCHRLVRFLHEVAVSQSEQIVDVDENPLVIWLAGLPSGLSLFEAAGAGEVLLEAPAAALLPPAPPLPEILRGRVRLPVRGSEASAGRSEHGIVLHGPVPPADVDLSAAPLLVYDLPAVSQAERAAGHPTGDAGHGDDQSDRDDAARPGDAPSGALNGSSPTSNGAAPSSNGKGPSSNGSAPSANGTAPSTNGTAPSANGSAPTSNGSGPASKGGSPTSNGRRSNGTRPRTGEVTGPRQPSTAGAAGNGRAGTSGEPATTYPSATPVPADVAAAFAEWARAWQVWSSRARADADRRHLHTTLYGVAQRLAQEGDTLELVLATGLLTWKLPRPVRRHLLVTRLVVETDPMTSAIRLRVPAGTSTRLEDSAFLDRVPAFRPERTNALHERLRSRDAAPLGADDERLLRDWLTLAVDGPTEGYRPNWPPPGPAGPSASLTLAPALILRSRGHAALLNYYEQMLDALRGDGLPPLGLAQLVETLDTSERLAWLATAEGAEPGRLALAPRSTGTLAGPTDSTGSGSSGSPGSPDAADAADADVAGDWLSPLPISPEQTRVMRRLRLDNGVVVEGPPGTGKTHTIANLISALLAEGRRVLVTSQKGQALRVLQEKLPPELRRLCVSLTEDAESGAGELATSVSALAAQKAVYDAGSQDERIRTARQRRDSAVSERERIATAVAARRAAEWRRHGTYEVGAGWSGTRAEIAARLRDEASEHGWIPVPVPGPEGGGWPRPPLNDSEAAELWRLLTTPDPVSSAMRGFGGPGQQHGGPGDPSSAPTTPLRITIGGRLVRTIPATLPAPPAPPVLPAAPVPADGQAPPAQPGQSARPGQPAQPGHGGGGAGPERASDAAGAGRQGGPSASAGTGTPAGQAGQAVGAESTGPSDPPTVPSPITSAIALSALREQRAFGLPPELGELPTRSELTALAYAEQGALHAAETAEQALSRQAAAMVPVLAHALALAGDEAADRLAGAVDGVLRAAEIIARLAVRQPWAADALADAFAGRAAVLWTKVAAAAPAIAEATAAVVELGLHQVELPRYPDGRGPDAIALLSSAIALREHMDAGGTLRRFFRSKAQKDARVLLEETSVDGVPPRTPELLDLALFRLRAEVALDAATRAWSLLSVAPDPSAELEVRLARLTEAQDVARAIDVAVAARGRLAALLDALGAHGIPLDSPTACFDVGAAANAYRLRQAATAAGTGLRDLTAELVAAAAQPDAVDELALLAMAVEARDPAGYVAALEATADALNGRARARRRDELLGRVREAHPVLADLLQAGRLFAGQGAASHGTPGQAGHTGQAGQTGQGGQAPTGPAALGELFESFGKAWSHAVAATWLARVRATDQADLDADLDAADELVASATAELAGSLAWKHCLERMGTEQSAALRAYADAMAAGGRFTGRHAERYRQAAREAMRIAQTAVPAWVMPISEVLSTIPAVRDSFDVVIVDEGSQAGLESLFLLWLAPRVIVVGDDRQCTPPDASAEELEPVFNRLDTLLPDIPSWLRVGFTPRSSLFSLLRTRFGDVVRLREHFRCMPEIIEWSSAMFYRDAPLIPLRQFGVDRLTPLRAQYVPHAYTTPTAEGPRNPVEAEALVTQVLKCAEDPRYRGLTFGIVVLQGSAQAELIRSELVSRMSAAEQQRRRLRVGSPPDFQGDERDVIFLSLVVAPGTSTTSLTRLEYQRRFNVAASRARDQVWLFHSVSASDLDPVDLRHSYLSYVLAHSGSTPTAISAAPVAASEVSPVLPHPRFDSLFEQRVFLALATRGYHVTPQVEINGRRFDLVVSGGRARLAVECDGDTTRSTDDVERDLTRERELRRVGWRIWRIRRSEFEIDPEAALAPLWPRLAAAGILPIATPAHLPVTPNHPDPAMHVTQLLTAPEYASPVPAGTALPSAPAPRALPPGASATSIAAPSTPATPAPATFTPAGSTAAAAEALSAAAAGSVRPESESRPAPRPAGDTTAPGRDSAPVRPSALPVPEPRDAGRSTARDLFPSTPGLPLPSVGGTTGSGTTGSGTTSSGAAGAWSTSGGSPTGWASVGTSPSGFPAMHDLPSGPDQWSEDAVSPGAPVVPDASIAAVPTGGQTDAGPAASVTAAGGATGGTADADDPSSSRPSADHAPAASDTAGPGVASVHADPDERRQRWRPIQLSELEGLDDVPPTAL</sequence>
<dbReference type="InterPro" id="IPR047187">
    <property type="entry name" value="SF1_C_Upf1"/>
</dbReference>
<feature type="compositionally biased region" description="Basic and acidic residues" evidence="5">
    <location>
        <begin position="260"/>
        <end position="273"/>
    </location>
</feature>
<dbReference type="Pfam" id="PF13087">
    <property type="entry name" value="AAA_12"/>
    <property type="match status" value="1"/>
</dbReference>
<dbReference type="InterPro" id="IPR027417">
    <property type="entry name" value="P-loop_NTPase"/>
</dbReference>
<feature type="compositionally biased region" description="Gly residues" evidence="5">
    <location>
        <begin position="884"/>
        <end position="896"/>
    </location>
</feature>
<dbReference type="InterPro" id="IPR041679">
    <property type="entry name" value="DNA2/NAM7-like_C"/>
</dbReference>
<evidence type="ECO:0000256" key="2">
    <source>
        <dbReference type="ARBA" id="ARBA00022801"/>
    </source>
</evidence>
<dbReference type="GO" id="GO:0016787">
    <property type="term" value="F:hydrolase activity"/>
    <property type="evidence" value="ECO:0007669"/>
    <property type="project" value="UniProtKB-KW"/>
</dbReference>
<dbReference type="SUPFAM" id="SSF52540">
    <property type="entry name" value="P-loop containing nucleoside triphosphate hydrolases"/>
    <property type="match status" value="2"/>
</dbReference>
<protein>
    <submittedName>
        <fullName evidence="8">AAA domain-containing protein</fullName>
    </submittedName>
</protein>
<feature type="compositionally biased region" description="Low complexity" evidence="5">
    <location>
        <begin position="2139"/>
        <end position="2162"/>
    </location>
</feature>
<feature type="region of interest" description="Disordered" evidence="5">
    <location>
        <begin position="919"/>
        <end position="1017"/>
    </location>
</feature>
<dbReference type="EMBL" id="FAOZ01000022">
    <property type="protein sequence ID" value="CUU58799.1"/>
    <property type="molecule type" value="Genomic_DNA"/>
</dbReference>
<evidence type="ECO:0000256" key="4">
    <source>
        <dbReference type="ARBA" id="ARBA00022840"/>
    </source>
</evidence>
<feature type="domain" description="DNA2/NAM7 helicase-like C-terminal" evidence="6">
    <location>
        <begin position="1639"/>
        <end position="1823"/>
    </location>
</feature>
<feature type="region of interest" description="Disordered" evidence="5">
    <location>
        <begin position="1"/>
        <end position="98"/>
    </location>
</feature>
<dbReference type="InterPro" id="IPR011335">
    <property type="entry name" value="Restrct_endonuc-II-like"/>
</dbReference>
<evidence type="ECO:0000256" key="3">
    <source>
        <dbReference type="ARBA" id="ARBA00022806"/>
    </source>
</evidence>
<accession>A0A0S4QUJ1</accession>
<dbReference type="Gene3D" id="3.40.50.300">
    <property type="entry name" value="P-loop containing nucleotide triphosphate hydrolases"/>
    <property type="match status" value="3"/>
</dbReference>
<dbReference type="InterPro" id="IPR049468">
    <property type="entry name" value="Restrct_endonuc-II-like_dom"/>
</dbReference>
<feature type="compositionally biased region" description="Low complexity" evidence="5">
    <location>
        <begin position="1414"/>
        <end position="1426"/>
    </location>
</feature>
<feature type="domain" description="Restriction endonuclease type II-like" evidence="7">
    <location>
        <begin position="1878"/>
        <end position="1970"/>
    </location>
</feature>
<dbReference type="PANTHER" id="PTHR43788:SF8">
    <property type="entry name" value="DNA-BINDING PROTEIN SMUBP-2"/>
    <property type="match status" value="1"/>
</dbReference>
<dbReference type="Gene3D" id="3.40.960.10">
    <property type="entry name" value="VSR Endonuclease"/>
    <property type="match status" value="1"/>
</dbReference>
<evidence type="ECO:0000256" key="5">
    <source>
        <dbReference type="SAM" id="MobiDB-lite"/>
    </source>
</evidence>
<feature type="compositionally biased region" description="Basic and acidic residues" evidence="5">
    <location>
        <begin position="2104"/>
        <end position="2113"/>
    </location>
</feature>
<evidence type="ECO:0000313" key="9">
    <source>
        <dbReference type="Proteomes" id="UP000198802"/>
    </source>
</evidence>
<organism evidence="8 9">
    <name type="scientific">Parafrankia irregularis</name>
    <dbReference type="NCBI Taxonomy" id="795642"/>
    <lineage>
        <taxon>Bacteria</taxon>
        <taxon>Bacillati</taxon>
        <taxon>Actinomycetota</taxon>
        <taxon>Actinomycetes</taxon>
        <taxon>Frankiales</taxon>
        <taxon>Frankiaceae</taxon>
        <taxon>Parafrankia</taxon>
    </lineage>
</organism>
<feature type="compositionally biased region" description="Low complexity" evidence="5">
    <location>
        <begin position="291"/>
        <end position="314"/>
    </location>
</feature>